<dbReference type="Pfam" id="PF22692">
    <property type="entry name" value="LlgE_F_G_D1"/>
    <property type="match status" value="1"/>
</dbReference>
<dbReference type="InterPro" id="IPR001444">
    <property type="entry name" value="Flag_bb_rod_N"/>
</dbReference>
<dbReference type="NCBIfam" id="TIGR03506">
    <property type="entry name" value="FlgEFG_subfam"/>
    <property type="match status" value="1"/>
</dbReference>
<comment type="subcellular location">
    <subcellularLocation>
        <location evidence="1 5">Bacterial flagellum basal body</location>
    </subcellularLocation>
</comment>
<evidence type="ECO:0000259" key="7">
    <source>
        <dbReference type="Pfam" id="PF06429"/>
    </source>
</evidence>
<dbReference type="Gene3D" id="2.60.98.20">
    <property type="entry name" value="Flagellar hook protein FlgE"/>
    <property type="match status" value="1"/>
</dbReference>
<feature type="domain" description="Flagellar basal body rod protein N-terminal" evidence="6">
    <location>
        <begin position="7"/>
        <end position="37"/>
    </location>
</feature>
<dbReference type="SUPFAM" id="SSF117143">
    <property type="entry name" value="Flagellar hook protein flgE"/>
    <property type="match status" value="1"/>
</dbReference>
<dbReference type="Pfam" id="PF00460">
    <property type="entry name" value="Flg_bb_rod"/>
    <property type="match status" value="1"/>
</dbReference>
<dbReference type="Pfam" id="PF06429">
    <property type="entry name" value="Flg_bbr_C"/>
    <property type="match status" value="1"/>
</dbReference>
<evidence type="ECO:0000256" key="4">
    <source>
        <dbReference type="ARBA" id="ARBA00023143"/>
    </source>
</evidence>
<evidence type="ECO:0000256" key="5">
    <source>
        <dbReference type="RuleBase" id="RU362116"/>
    </source>
</evidence>
<reference evidence="10 11" key="1">
    <citation type="submission" date="2020-01" db="EMBL/GenBank/DDBJ databases">
        <title>Genomes of bacteria type strains.</title>
        <authorList>
            <person name="Chen J."/>
            <person name="Zhu S."/>
            <person name="Yang J."/>
        </authorList>
    </citation>
    <scope>NUCLEOTIDE SEQUENCE [LARGE SCALE GENOMIC DNA]</scope>
    <source>
        <strain evidence="10 11">DSM 16655</strain>
    </source>
</reference>
<dbReference type="InterPro" id="IPR037058">
    <property type="entry name" value="Falgellar_hook_FlgE_sf"/>
</dbReference>
<dbReference type="InterPro" id="IPR053967">
    <property type="entry name" value="LlgE_F_G-like_D1"/>
</dbReference>
<dbReference type="PROSITE" id="PS00588">
    <property type="entry name" value="FLAGELLA_BB_ROD"/>
    <property type="match status" value="1"/>
</dbReference>
<keyword evidence="10" id="KW-0966">Cell projection</keyword>
<protein>
    <recommendedName>
        <fullName evidence="3 5">Flagellar hook protein FlgE</fullName>
    </recommendedName>
</protein>
<evidence type="ECO:0000256" key="3">
    <source>
        <dbReference type="ARBA" id="ARBA00019015"/>
    </source>
</evidence>
<feature type="domain" description="Flagellar hook protein FlgE/F/G-like D1" evidence="9">
    <location>
        <begin position="84"/>
        <end position="126"/>
    </location>
</feature>
<dbReference type="EMBL" id="JAAAML010000004">
    <property type="protein sequence ID" value="MCO6410777.1"/>
    <property type="molecule type" value="Genomic_DNA"/>
</dbReference>
<organism evidence="10 11">
    <name type="scientific">Hoeflea alexandrii</name>
    <dbReference type="NCBI Taxonomy" id="288436"/>
    <lineage>
        <taxon>Bacteria</taxon>
        <taxon>Pseudomonadati</taxon>
        <taxon>Pseudomonadota</taxon>
        <taxon>Alphaproteobacteria</taxon>
        <taxon>Hyphomicrobiales</taxon>
        <taxon>Rhizobiaceae</taxon>
        <taxon>Hoeflea</taxon>
    </lineage>
</organism>
<evidence type="ECO:0000313" key="11">
    <source>
        <dbReference type="Proteomes" id="UP001320715"/>
    </source>
</evidence>
<dbReference type="PANTHER" id="PTHR30435:SF1">
    <property type="entry name" value="FLAGELLAR HOOK PROTEIN FLGE"/>
    <property type="match status" value="1"/>
</dbReference>
<dbReference type="Pfam" id="PF07559">
    <property type="entry name" value="FlgE_D2"/>
    <property type="match status" value="1"/>
</dbReference>
<feature type="domain" description="Flagellar basal-body/hook protein C-terminal" evidence="7">
    <location>
        <begin position="374"/>
        <end position="418"/>
    </location>
</feature>
<dbReference type="Proteomes" id="UP001320715">
    <property type="component" value="Unassembled WGS sequence"/>
</dbReference>
<comment type="caution">
    <text evidence="10">The sequence shown here is derived from an EMBL/GenBank/DDBJ whole genome shotgun (WGS) entry which is preliminary data.</text>
</comment>
<comment type="similarity">
    <text evidence="2 5">Belongs to the flagella basal body rod proteins family.</text>
</comment>
<dbReference type="InterPro" id="IPR020013">
    <property type="entry name" value="Flagellar_FlgE/F/G"/>
</dbReference>
<evidence type="ECO:0000259" key="9">
    <source>
        <dbReference type="Pfam" id="PF22692"/>
    </source>
</evidence>
<keyword evidence="4 5" id="KW-0975">Bacterial flagellum</keyword>
<evidence type="ECO:0000259" key="6">
    <source>
        <dbReference type="Pfam" id="PF00460"/>
    </source>
</evidence>
<keyword evidence="10" id="KW-0282">Flagellum</keyword>
<dbReference type="InterPro" id="IPR011491">
    <property type="entry name" value="FlgE_D2"/>
</dbReference>
<accession>A0ABT1CX47</accession>
<gene>
    <name evidence="10" type="ORF">GTW23_21550</name>
</gene>
<proteinExistence type="inferred from homology"/>
<evidence type="ECO:0000313" key="10">
    <source>
        <dbReference type="EMBL" id="MCO6410777.1"/>
    </source>
</evidence>
<evidence type="ECO:0000256" key="2">
    <source>
        <dbReference type="ARBA" id="ARBA00009677"/>
    </source>
</evidence>
<dbReference type="InterPro" id="IPR019776">
    <property type="entry name" value="Flagellar_basal_body_rod_CS"/>
</dbReference>
<sequence>MSLYGMMQTGASGMNAQANRLSTVADNIANSSTPGYKRATTAFSSLILPSSAGSYNSGAVQTSVRYAITDAGPLEFTTSNTDLAIDGDGFFIVNDSKGSPFLTRAGSFVKDGDGNLVNAAGFTLMGYDYTGGTPAPVVNGFDGLVPVNVESAGLTATPSTTGLFYANLDDSAAVVAAANLPSANAATAEYSHKSSLVVYDTVGKEVLLDFYYTKTANDTWEVAVFDRSTATPTTGFPYGAGPLATQTLTFDPALNGALAAASATDITLAVPGGAALTVDLAKMTQLNYPFTVDDADVNGNAPSAVTDVEISADGTVYAKYENGDLKPLYQIALANVASPDNLIPLPGNVYSQGIDSGVITTGFGGSGGFGNLISGAQEGSNVDLASELTDMIASQRSYTANSKVFQTGSDLLDVLVNLKR</sequence>
<evidence type="ECO:0000259" key="8">
    <source>
        <dbReference type="Pfam" id="PF07559"/>
    </source>
</evidence>
<name>A0ABT1CX47_9HYPH</name>
<keyword evidence="11" id="KW-1185">Reference proteome</keyword>
<dbReference type="RefSeq" id="WP_152010153.1">
    <property type="nucleotide sequence ID" value="NZ_CP159480.1"/>
</dbReference>
<feature type="domain" description="Flagellar hook protein FlgE D2" evidence="8">
    <location>
        <begin position="168"/>
        <end position="299"/>
    </location>
</feature>
<dbReference type="InterPro" id="IPR010930">
    <property type="entry name" value="Flg_bb/hook_C_dom"/>
</dbReference>
<keyword evidence="10" id="KW-0969">Cilium</keyword>
<evidence type="ECO:0000256" key="1">
    <source>
        <dbReference type="ARBA" id="ARBA00004117"/>
    </source>
</evidence>
<dbReference type="InterPro" id="IPR037925">
    <property type="entry name" value="FlgE/F/G-like"/>
</dbReference>
<comment type="function">
    <text evidence="5">A flexible structure which links the flagellar filament to the drive apparatus in the basal body.</text>
</comment>
<dbReference type="PANTHER" id="PTHR30435">
    <property type="entry name" value="FLAGELLAR PROTEIN"/>
    <property type="match status" value="1"/>
</dbReference>